<proteinExistence type="predicted"/>
<organism evidence="1 2">
    <name type="scientific">Thiocapsa roseopersicina</name>
    <dbReference type="NCBI Taxonomy" id="1058"/>
    <lineage>
        <taxon>Bacteria</taxon>
        <taxon>Pseudomonadati</taxon>
        <taxon>Pseudomonadota</taxon>
        <taxon>Gammaproteobacteria</taxon>
        <taxon>Chromatiales</taxon>
        <taxon>Chromatiaceae</taxon>
        <taxon>Thiocapsa</taxon>
    </lineage>
</organism>
<evidence type="ECO:0000313" key="1">
    <source>
        <dbReference type="EMBL" id="SDW91212.1"/>
    </source>
</evidence>
<name>A0A1H2XE73_THIRO</name>
<gene>
    <name evidence="1" type="ORF">SAMN05421783_110160</name>
</gene>
<dbReference type="Proteomes" id="UP000198816">
    <property type="component" value="Unassembled WGS sequence"/>
</dbReference>
<accession>A0A1H2XE73</accession>
<keyword evidence="2" id="KW-1185">Reference proteome</keyword>
<protein>
    <submittedName>
        <fullName evidence="1">Uncharacterized protein</fullName>
    </submittedName>
</protein>
<dbReference type="AlphaFoldDB" id="A0A1H2XE73"/>
<dbReference type="EMBL" id="FNNZ01000010">
    <property type="protein sequence ID" value="SDW91212.1"/>
    <property type="molecule type" value="Genomic_DNA"/>
</dbReference>
<evidence type="ECO:0000313" key="2">
    <source>
        <dbReference type="Proteomes" id="UP000198816"/>
    </source>
</evidence>
<reference evidence="2" key="1">
    <citation type="submission" date="2016-10" db="EMBL/GenBank/DDBJ databases">
        <authorList>
            <person name="Varghese N."/>
            <person name="Submissions S."/>
        </authorList>
    </citation>
    <scope>NUCLEOTIDE SEQUENCE [LARGE SCALE GENOMIC DNA]</scope>
    <source>
        <strain evidence="2">DSM 217</strain>
    </source>
</reference>
<sequence length="70" mass="7410">MIGGSGGSLRSPAPAGWACPGRVYLDNPADDCSAADVLKPFVVVVVIDDRYDNENDLGRSRNLFTAQVTV</sequence>
<dbReference type="STRING" id="1058.SAMN05421783_110160"/>